<accession>A0A0E9QRS2</accession>
<evidence type="ECO:0000313" key="1">
    <source>
        <dbReference type="EMBL" id="JAH18788.1"/>
    </source>
</evidence>
<reference evidence="1" key="2">
    <citation type="journal article" date="2015" name="Fish Shellfish Immunol.">
        <title>Early steps in the European eel (Anguilla anguilla)-Vibrio vulnificus interaction in the gills: Role of the RtxA13 toxin.</title>
        <authorList>
            <person name="Callol A."/>
            <person name="Pajuelo D."/>
            <person name="Ebbesson L."/>
            <person name="Teles M."/>
            <person name="MacKenzie S."/>
            <person name="Amaro C."/>
        </authorList>
    </citation>
    <scope>NUCLEOTIDE SEQUENCE</scope>
</reference>
<dbReference type="AlphaFoldDB" id="A0A0E9QRS2"/>
<dbReference type="EMBL" id="GBXM01089789">
    <property type="protein sequence ID" value="JAH18788.1"/>
    <property type="molecule type" value="Transcribed_RNA"/>
</dbReference>
<organism evidence="1">
    <name type="scientific">Anguilla anguilla</name>
    <name type="common">European freshwater eel</name>
    <name type="synonym">Muraena anguilla</name>
    <dbReference type="NCBI Taxonomy" id="7936"/>
    <lineage>
        <taxon>Eukaryota</taxon>
        <taxon>Metazoa</taxon>
        <taxon>Chordata</taxon>
        <taxon>Craniata</taxon>
        <taxon>Vertebrata</taxon>
        <taxon>Euteleostomi</taxon>
        <taxon>Actinopterygii</taxon>
        <taxon>Neopterygii</taxon>
        <taxon>Teleostei</taxon>
        <taxon>Anguilliformes</taxon>
        <taxon>Anguillidae</taxon>
        <taxon>Anguilla</taxon>
    </lineage>
</organism>
<sequence length="39" mass="4748">MLYNGWYGSYCTCFVSSKNTLEVTQNQLARYHYDIMHYF</sequence>
<proteinExistence type="predicted"/>
<name>A0A0E9QRS2_ANGAN</name>
<protein>
    <submittedName>
        <fullName evidence="1">Uncharacterized protein</fullName>
    </submittedName>
</protein>
<reference evidence="1" key="1">
    <citation type="submission" date="2014-11" db="EMBL/GenBank/DDBJ databases">
        <authorList>
            <person name="Amaro Gonzalez C."/>
        </authorList>
    </citation>
    <scope>NUCLEOTIDE SEQUENCE</scope>
</reference>